<keyword evidence="3" id="KW-0732">Signal</keyword>
<reference evidence="8" key="1">
    <citation type="journal article" date="2020" name="mSystems">
        <title>Genome- and Community-Level Interaction Insights into Carbon Utilization and Element Cycling Functions of Hydrothermarchaeota in Hydrothermal Sediment.</title>
        <authorList>
            <person name="Zhou Z."/>
            <person name="Liu Y."/>
            <person name="Xu W."/>
            <person name="Pan J."/>
            <person name="Luo Z.H."/>
            <person name="Li M."/>
        </authorList>
    </citation>
    <scope>NUCLEOTIDE SEQUENCE [LARGE SCALE GENOMIC DNA]</scope>
    <source>
        <strain evidence="8">HyVt-456</strain>
    </source>
</reference>
<dbReference type="GO" id="GO:0003755">
    <property type="term" value="F:peptidyl-prolyl cis-trans isomerase activity"/>
    <property type="evidence" value="ECO:0007669"/>
    <property type="project" value="UniProtKB-KW"/>
</dbReference>
<sequence>MKNYWKRYSLWPVMAGALFMAGCENSPQVPPDMLAQVNDAFLVKDQLNAQVPDGFSDEERLALKRTLIKKWVNDEIVYQTAVKEGLQLTPRQKVMVEQYRKALLAESFLDSKLNKNYRIAQKQIEDYYDEHKAEFVRSADEVHIVHLFVENRDRAIFKEIGESKDLMAIITKYYFNTRSSEIMPNGDLGYVERSTLPAFIEKALKRLKTGAISPPVKVKEGYHFVQLLDAAKKGSVRDLDLVKNQIILRLKWQKREQEYGRLLDEWKQKYQIQTYLSKAD</sequence>
<dbReference type="Proteomes" id="UP000886005">
    <property type="component" value="Unassembled WGS sequence"/>
</dbReference>
<evidence type="ECO:0000256" key="2">
    <source>
        <dbReference type="ARBA" id="ARBA00013194"/>
    </source>
</evidence>
<dbReference type="SUPFAM" id="SSF54534">
    <property type="entry name" value="FKBP-like"/>
    <property type="match status" value="1"/>
</dbReference>
<dbReference type="PANTHER" id="PTHR47245">
    <property type="entry name" value="PEPTIDYLPROLYL ISOMERASE"/>
    <property type="match status" value="1"/>
</dbReference>
<evidence type="ECO:0000313" key="8">
    <source>
        <dbReference type="EMBL" id="HED11833.1"/>
    </source>
</evidence>
<comment type="caution">
    <text evidence="8">The sequence shown here is derived from an EMBL/GenBank/DDBJ whole genome shotgun (WGS) entry which is preliminary data.</text>
</comment>
<dbReference type="PANTHER" id="PTHR47245:SF1">
    <property type="entry name" value="FOLDASE PROTEIN PRSA"/>
    <property type="match status" value="1"/>
</dbReference>
<evidence type="ECO:0000256" key="4">
    <source>
        <dbReference type="ARBA" id="ARBA00023110"/>
    </source>
</evidence>
<evidence type="ECO:0000256" key="3">
    <source>
        <dbReference type="ARBA" id="ARBA00022729"/>
    </source>
</evidence>
<dbReference type="PROSITE" id="PS50198">
    <property type="entry name" value="PPIC_PPIASE_2"/>
    <property type="match status" value="1"/>
</dbReference>
<gene>
    <name evidence="8" type="ORF">ENJ10_14165</name>
</gene>
<comment type="catalytic activity">
    <reaction evidence="1">
        <text>[protein]-peptidylproline (omega=180) = [protein]-peptidylproline (omega=0)</text>
        <dbReference type="Rhea" id="RHEA:16237"/>
        <dbReference type="Rhea" id="RHEA-COMP:10747"/>
        <dbReference type="Rhea" id="RHEA-COMP:10748"/>
        <dbReference type="ChEBI" id="CHEBI:83833"/>
        <dbReference type="ChEBI" id="CHEBI:83834"/>
        <dbReference type="EC" id="5.2.1.8"/>
    </reaction>
</comment>
<dbReference type="InterPro" id="IPR046357">
    <property type="entry name" value="PPIase_dom_sf"/>
</dbReference>
<evidence type="ECO:0000256" key="5">
    <source>
        <dbReference type="ARBA" id="ARBA00023235"/>
    </source>
</evidence>
<dbReference type="Gene3D" id="3.10.50.40">
    <property type="match status" value="1"/>
</dbReference>
<proteinExistence type="predicted"/>
<protein>
    <recommendedName>
        <fullName evidence="2">peptidylprolyl isomerase</fullName>
        <ecNumber evidence="2">5.2.1.8</ecNumber>
    </recommendedName>
</protein>
<keyword evidence="4 6" id="KW-0697">Rotamase</keyword>
<evidence type="ECO:0000256" key="6">
    <source>
        <dbReference type="PROSITE-ProRule" id="PRU00278"/>
    </source>
</evidence>
<dbReference type="InterPro" id="IPR027304">
    <property type="entry name" value="Trigger_fact/SurA_dom_sf"/>
</dbReference>
<dbReference type="EC" id="5.2.1.8" evidence="2"/>
<feature type="domain" description="PpiC" evidence="7">
    <location>
        <begin position="139"/>
        <end position="229"/>
    </location>
</feature>
<dbReference type="AlphaFoldDB" id="A0A7V1PVI6"/>
<name>A0A7V1PVI6_CALAY</name>
<dbReference type="SUPFAM" id="SSF109998">
    <property type="entry name" value="Triger factor/SurA peptide-binding domain-like"/>
    <property type="match status" value="1"/>
</dbReference>
<evidence type="ECO:0000256" key="1">
    <source>
        <dbReference type="ARBA" id="ARBA00000971"/>
    </source>
</evidence>
<dbReference type="PROSITE" id="PS51257">
    <property type="entry name" value="PROKAR_LIPOPROTEIN"/>
    <property type="match status" value="1"/>
</dbReference>
<evidence type="ECO:0000259" key="7">
    <source>
        <dbReference type="PROSITE" id="PS50198"/>
    </source>
</evidence>
<dbReference type="EMBL" id="DRLD01000402">
    <property type="protein sequence ID" value="HED11833.1"/>
    <property type="molecule type" value="Genomic_DNA"/>
</dbReference>
<keyword evidence="5 6" id="KW-0413">Isomerase</keyword>
<dbReference type="Pfam" id="PF13145">
    <property type="entry name" value="Rotamase_2"/>
    <property type="match status" value="1"/>
</dbReference>
<organism evidence="8">
    <name type="scientific">Caldithrix abyssi</name>
    <dbReference type="NCBI Taxonomy" id="187145"/>
    <lineage>
        <taxon>Bacteria</taxon>
        <taxon>Pseudomonadati</taxon>
        <taxon>Calditrichota</taxon>
        <taxon>Calditrichia</taxon>
        <taxon>Calditrichales</taxon>
        <taxon>Calditrichaceae</taxon>
        <taxon>Caldithrix</taxon>
    </lineage>
</organism>
<dbReference type="InterPro" id="IPR050245">
    <property type="entry name" value="PrsA_foldase"/>
</dbReference>
<dbReference type="InterPro" id="IPR000297">
    <property type="entry name" value="PPIase_PpiC"/>
</dbReference>
<accession>A0A7V1PVI6</accession>